<gene>
    <name evidence="1" type="ORF">BQ8482_340207</name>
</gene>
<name>A0A2P9AQ74_9HYPH</name>
<organism evidence="1 2">
    <name type="scientific">Mesorhizobium delmotii</name>
    <dbReference type="NCBI Taxonomy" id="1631247"/>
    <lineage>
        <taxon>Bacteria</taxon>
        <taxon>Pseudomonadati</taxon>
        <taxon>Pseudomonadota</taxon>
        <taxon>Alphaproteobacteria</taxon>
        <taxon>Hyphomicrobiales</taxon>
        <taxon>Phyllobacteriaceae</taxon>
        <taxon>Mesorhizobium</taxon>
    </lineage>
</organism>
<sequence>MTLIVLHDENRYVGGAKISDDELRDRIERLLATDTLIREDDEPIRKTNALYEAEVQPGVMLWQLLFEPENQRLSRDINFQLQLAVDQSTVVAEDEVIQATVVGALGPFASSDHYVVDSESDWRSAVREDLHLAPGASAEFHQRCSKAFPRLHLSASFPKCLDTFDGGLQRYARLIVRCFSELNDEWTLPPGADLPEQLRSFSISSGFDTTLEGNGDRKPALSFKFAVDDTRSEIVLCEPHMKISGCDDEGDHTFRHHRIYFAPRSHDSFGNHVLVGHAGKHL</sequence>
<protein>
    <submittedName>
        <fullName evidence="1">Uncharacterized protein</fullName>
    </submittedName>
</protein>
<proteinExistence type="predicted"/>
<evidence type="ECO:0000313" key="2">
    <source>
        <dbReference type="Proteomes" id="UP000245698"/>
    </source>
</evidence>
<reference evidence="2" key="1">
    <citation type="submission" date="2016-12" db="EMBL/GenBank/DDBJ databases">
        <authorList>
            <person name="Brunel B."/>
        </authorList>
    </citation>
    <scope>NUCLEOTIDE SEQUENCE [LARGE SCALE GENOMIC DNA]</scope>
</reference>
<keyword evidence="2" id="KW-1185">Reference proteome</keyword>
<dbReference type="RefSeq" id="WP_123150050.1">
    <property type="nucleotide sequence ID" value="NZ_FUIG01000042.1"/>
</dbReference>
<dbReference type="AlphaFoldDB" id="A0A2P9AQ74"/>
<dbReference type="Proteomes" id="UP000245698">
    <property type="component" value="Unassembled WGS sequence"/>
</dbReference>
<accession>A0A2P9AQ74</accession>
<evidence type="ECO:0000313" key="1">
    <source>
        <dbReference type="EMBL" id="SJM33311.1"/>
    </source>
</evidence>
<dbReference type="EMBL" id="FUIG01000042">
    <property type="protein sequence ID" value="SJM33311.1"/>
    <property type="molecule type" value="Genomic_DNA"/>
</dbReference>